<dbReference type="InterPro" id="IPR016024">
    <property type="entry name" value="ARM-type_fold"/>
</dbReference>
<sequence length="471" mass="54125">MPVRHVRYKPALNSQCLCGSGLKFKRCCFGENDVACGKMIDSARDLMIKKDYRSALKYVRHGITNYTILHKTNTAPYIASKNEGVMWLLDIDINSLSELTESLLDCYRGLNDYQSFEYDLERLRGNVSDVRWQRKITYFQVIASLGDNWSEKVGKREVKKLMPLDEENDADIIQLYLHFCSDDLPFKRNLDILDRLISLIEKPSEKLQYTVVKAIKYLCIGDEPESEKLIEQAINDYELTDWSNDNSYGRMQHARAISLLADLQYSAKLKVKSIQEFESLLESHSWTDSGIADIHFEIGKSLFHIKKFEEAIEQYRKSLSIQNSEIVKVFLSQAQIELNYEDAIYTIREVEDNLSGLSESEKLDYIFTYAAIGIAFKQKDMIEKFLGYLNETTVLAPVFEKQKSKLVSEISLLYKTGELEVKSNLLSTLKKLFGFTARYLILQPNIAGLGVNINKIVDDLSESNKKKQSDA</sequence>
<gene>
    <name evidence="2" type="ORF">CK498_10645</name>
</gene>
<evidence type="ECO:0000313" key="3">
    <source>
        <dbReference type="Proteomes" id="UP000217771"/>
    </source>
</evidence>
<dbReference type="SUPFAM" id="SSF48452">
    <property type="entry name" value="TPR-like"/>
    <property type="match status" value="1"/>
</dbReference>
<organism evidence="2 3">
    <name type="scientific">Halomonas salipaludis</name>
    <dbReference type="NCBI Taxonomy" id="2032625"/>
    <lineage>
        <taxon>Bacteria</taxon>
        <taxon>Pseudomonadati</taxon>
        <taxon>Pseudomonadota</taxon>
        <taxon>Gammaproteobacteria</taxon>
        <taxon>Oceanospirillales</taxon>
        <taxon>Halomonadaceae</taxon>
        <taxon>Halomonas</taxon>
    </lineage>
</organism>
<comment type="caution">
    <text evidence="2">The sequence shown here is derived from an EMBL/GenBank/DDBJ whole genome shotgun (WGS) entry which is preliminary data.</text>
</comment>
<keyword evidence="3" id="KW-1185">Reference proteome</keyword>
<name>A0A2A2EVM9_9GAMM</name>
<dbReference type="EMBL" id="NSKB01000004">
    <property type="protein sequence ID" value="PAU76465.1"/>
    <property type="molecule type" value="Genomic_DNA"/>
</dbReference>
<dbReference type="AlphaFoldDB" id="A0A2A2EVM9"/>
<dbReference type="Gene3D" id="1.25.40.10">
    <property type="entry name" value="Tetratricopeptide repeat domain"/>
    <property type="match status" value="1"/>
</dbReference>
<evidence type="ECO:0000313" key="2">
    <source>
        <dbReference type="EMBL" id="PAU76465.1"/>
    </source>
</evidence>
<protein>
    <submittedName>
        <fullName evidence="2">Uncharacterized protein</fullName>
    </submittedName>
</protein>
<dbReference type="InterPro" id="IPR004027">
    <property type="entry name" value="SEC_C_motif"/>
</dbReference>
<dbReference type="InterPro" id="IPR019734">
    <property type="entry name" value="TPR_rpt"/>
</dbReference>
<keyword evidence="1" id="KW-0802">TPR repeat</keyword>
<dbReference type="Pfam" id="PF02810">
    <property type="entry name" value="SEC-C"/>
    <property type="match status" value="1"/>
</dbReference>
<proteinExistence type="predicted"/>
<dbReference type="Proteomes" id="UP000217771">
    <property type="component" value="Unassembled WGS sequence"/>
</dbReference>
<reference evidence="2 3" key="1">
    <citation type="submission" date="2017-08" db="EMBL/GenBank/DDBJ databases">
        <title>Halomonas alkalisoli sp. nov., isolated from saline alkaline soil.</title>
        <authorList>
            <person name="Wang D."/>
            <person name="Zhang G."/>
        </authorList>
    </citation>
    <scope>NUCLEOTIDE SEQUENCE [LARGE SCALE GENOMIC DNA]</scope>
    <source>
        <strain evidence="2 3">WRN001</strain>
    </source>
</reference>
<dbReference type="OrthoDB" id="7054621at2"/>
<dbReference type="PROSITE" id="PS50005">
    <property type="entry name" value="TPR"/>
    <property type="match status" value="1"/>
</dbReference>
<evidence type="ECO:0000256" key="1">
    <source>
        <dbReference type="PROSITE-ProRule" id="PRU00339"/>
    </source>
</evidence>
<dbReference type="InterPro" id="IPR011990">
    <property type="entry name" value="TPR-like_helical_dom_sf"/>
</dbReference>
<accession>A0A2A2EVM9</accession>
<dbReference type="SMART" id="SM00028">
    <property type="entry name" value="TPR"/>
    <property type="match status" value="1"/>
</dbReference>
<dbReference type="SUPFAM" id="SSF48371">
    <property type="entry name" value="ARM repeat"/>
    <property type="match status" value="1"/>
</dbReference>
<feature type="repeat" description="TPR" evidence="1">
    <location>
        <begin position="292"/>
        <end position="325"/>
    </location>
</feature>